<dbReference type="InterPro" id="IPR050129">
    <property type="entry name" value="Zn_alcohol_dh"/>
</dbReference>
<dbReference type="SMART" id="SM00829">
    <property type="entry name" value="PKS_ER"/>
    <property type="match status" value="1"/>
</dbReference>
<keyword evidence="6" id="KW-1185">Reference proteome</keyword>
<name>A0ABS5BRR0_9BACT</name>
<dbReference type="SUPFAM" id="SSF50129">
    <property type="entry name" value="GroES-like"/>
    <property type="match status" value="1"/>
</dbReference>
<dbReference type="EMBL" id="JAGKQQ010000001">
    <property type="protein sequence ID" value="MBP3956410.1"/>
    <property type="molecule type" value="Genomic_DNA"/>
</dbReference>
<evidence type="ECO:0000259" key="4">
    <source>
        <dbReference type="SMART" id="SM00829"/>
    </source>
</evidence>
<evidence type="ECO:0000313" key="5">
    <source>
        <dbReference type="EMBL" id="MBP3956410.1"/>
    </source>
</evidence>
<dbReference type="SUPFAM" id="SSF51735">
    <property type="entry name" value="NAD(P)-binding Rossmann-fold domains"/>
    <property type="match status" value="1"/>
</dbReference>
<dbReference type="InterPro" id="IPR013149">
    <property type="entry name" value="ADH-like_C"/>
</dbReference>
<evidence type="ECO:0000256" key="3">
    <source>
        <dbReference type="ARBA" id="ARBA00023002"/>
    </source>
</evidence>
<dbReference type="PANTHER" id="PTHR43401:SF2">
    <property type="entry name" value="L-THREONINE 3-DEHYDROGENASE"/>
    <property type="match status" value="1"/>
</dbReference>
<dbReference type="Pfam" id="PF00107">
    <property type="entry name" value="ADH_zinc_N"/>
    <property type="match status" value="1"/>
</dbReference>
<keyword evidence="1" id="KW-0479">Metal-binding</keyword>
<evidence type="ECO:0000256" key="1">
    <source>
        <dbReference type="ARBA" id="ARBA00022723"/>
    </source>
</evidence>
<dbReference type="RefSeq" id="WP_210654503.1">
    <property type="nucleotide sequence ID" value="NZ_JAGKQQ010000001.1"/>
</dbReference>
<dbReference type="InterPro" id="IPR013154">
    <property type="entry name" value="ADH-like_N"/>
</dbReference>
<evidence type="ECO:0000256" key="2">
    <source>
        <dbReference type="ARBA" id="ARBA00022833"/>
    </source>
</evidence>
<gene>
    <name evidence="5" type="ORF">J8F10_14095</name>
</gene>
<accession>A0ABS5BRR0</accession>
<evidence type="ECO:0000313" key="6">
    <source>
        <dbReference type="Proteomes" id="UP000676565"/>
    </source>
</evidence>
<feature type="domain" description="Enoyl reductase (ER)" evidence="4">
    <location>
        <begin position="7"/>
        <end position="350"/>
    </location>
</feature>
<proteinExistence type="predicted"/>
<dbReference type="InterPro" id="IPR036291">
    <property type="entry name" value="NAD(P)-bd_dom_sf"/>
</dbReference>
<keyword evidence="3" id="KW-0560">Oxidoreductase</keyword>
<reference evidence="5 6" key="1">
    <citation type="submission" date="2021-04" db="EMBL/GenBank/DDBJ databases">
        <authorList>
            <person name="Ivanova A."/>
        </authorList>
    </citation>
    <scope>NUCLEOTIDE SEQUENCE [LARGE SCALE GENOMIC DNA]</scope>
    <source>
        <strain evidence="5 6">G18</strain>
    </source>
</reference>
<dbReference type="Gene3D" id="3.40.50.720">
    <property type="entry name" value="NAD(P)-binding Rossmann-like Domain"/>
    <property type="match status" value="1"/>
</dbReference>
<dbReference type="Gene3D" id="3.90.180.10">
    <property type="entry name" value="Medium-chain alcohol dehydrogenases, catalytic domain"/>
    <property type="match status" value="1"/>
</dbReference>
<sequence>MKAWRFHAFGDLRLDDVPEPTAAAGHVLVEPICVQPSVTEAQLAQGIPTLAYDRVKRRLETEAPLQLFGHEFCARVLEVGPGVTRVKPGDRVAARAKLPCGQCPLCLSERSTLCRKGPVIGFDLPGCFAERALIPEIALTLVDERISDSEAACLQSLSDSVAAVETAGLQVADTVVIFGQGSMGLECLQIARISGAGRIITVDVRDEALAVSRELGADHALNANAGDVVAAIRDLTEGNGADVVFECAGGSPKQGLAGNRSLLNALDAVRSGGKVIGVSWFGGPLEVNIDYLRERSLRYLFPDISTLGHLEHTVRLVASGRVRLKPTITHVLSGIGAVPRAFEITAQKGKYKAINPAQVMMRG</sequence>
<dbReference type="InterPro" id="IPR020843">
    <property type="entry name" value="ER"/>
</dbReference>
<dbReference type="InterPro" id="IPR011032">
    <property type="entry name" value="GroES-like_sf"/>
</dbReference>
<comment type="caution">
    <text evidence="5">The sequence shown here is derived from an EMBL/GenBank/DDBJ whole genome shotgun (WGS) entry which is preliminary data.</text>
</comment>
<dbReference type="Pfam" id="PF08240">
    <property type="entry name" value="ADH_N"/>
    <property type="match status" value="1"/>
</dbReference>
<keyword evidence="2" id="KW-0862">Zinc</keyword>
<dbReference type="Proteomes" id="UP000676565">
    <property type="component" value="Unassembled WGS sequence"/>
</dbReference>
<organism evidence="5 6">
    <name type="scientific">Gemmata palustris</name>
    <dbReference type="NCBI Taxonomy" id="2822762"/>
    <lineage>
        <taxon>Bacteria</taxon>
        <taxon>Pseudomonadati</taxon>
        <taxon>Planctomycetota</taxon>
        <taxon>Planctomycetia</taxon>
        <taxon>Gemmatales</taxon>
        <taxon>Gemmataceae</taxon>
        <taxon>Gemmata</taxon>
    </lineage>
</organism>
<dbReference type="PANTHER" id="PTHR43401">
    <property type="entry name" value="L-THREONINE 3-DEHYDROGENASE"/>
    <property type="match status" value="1"/>
</dbReference>
<protein>
    <submittedName>
        <fullName evidence="5">Zinc-binding dehydrogenase</fullName>
    </submittedName>
</protein>